<feature type="repeat" description="PPR" evidence="2">
    <location>
        <begin position="516"/>
        <end position="550"/>
    </location>
</feature>
<dbReference type="FunFam" id="1.25.40.10:FF:000646">
    <property type="entry name" value="Pentatricopeptide repeat-containing protein, chloroplastic"/>
    <property type="match status" value="1"/>
</dbReference>
<dbReference type="Proteomes" id="UP000734854">
    <property type="component" value="Unassembled WGS sequence"/>
</dbReference>
<feature type="repeat" description="PPR" evidence="2">
    <location>
        <begin position="481"/>
        <end position="515"/>
    </location>
</feature>
<dbReference type="GO" id="GO:0003723">
    <property type="term" value="F:RNA binding"/>
    <property type="evidence" value="ECO:0007669"/>
    <property type="project" value="InterPro"/>
</dbReference>
<dbReference type="PANTHER" id="PTHR47926">
    <property type="entry name" value="PENTATRICOPEPTIDE REPEAT-CONTAINING PROTEIN"/>
    <property type="match status" value="1"/>
</dbReference>
<dbReference type="NCBIfam" id="TIGR00756">
    <property type="entry name" value="PPR"/>
    <property type="match status" value="6"/>
</dbReference>
<dbReference type="GO" id="GO:0009451">
    <property type="term" value="P:RNA modification"/>
    <property type="evidence" value="ECO:0007669"/>
    <property type="project" value="InterPro"/>
</dbReference>
<dbReference type="InterPro" id="IPR046960">
    <property type="entry name" value="PPR_At4g14850-like_plant"/>
</dbReference>
<dbReference type="Pfam" id="PF01535">
    <property type="entry name" value="PPR"/>
    <property type="match status" value="3"/>
</dbReference>
<feature type="repeat" description="PPR" evidence="2">
    <location>
        <begin position="243"/>
        <end position="277"/>
    </location>
</feature>
<comment type="caution">
    <text evidence="3">The sequence shown here is derived from an EMBL/GenBank/DDBJ whole genome shotgun (WGS) entry which is preliminary data.</text>
</comment>
<feature type="repeat" description="PPR" evidence="2">
    <location>
        <begin position="313"/>
        <end position="347"/>
    </location>
</feature>
<dbReference type="Pfam" id="PF20431">
    <property type="entry name" value="E_motif"/>
    <property type="match status" value="1"/>
</dbReference>
<organism evidence="3 4">
    <name type="scientific">Zingiber officinale</name>
    <name type="common">Ginger</name>
    <name type="synonym">Amomum zingiber</name>
    <dbReference type="NCBI Taxonomy" id="94328"/>
    <lineage>
        <taxon>Eukaryota</taxon>
        <taxon>Viridiplantae</taxon>
        <taxon>Streptophyta</taxon>
        <taxon>Embryophyta</taxon>
        <taxon>Tracheophyta</taxon>
        <taxon>Spermatophyta</taxon>
        <taxon>Magnoliopsida</taxon>
        <taxon>Liliopsida</taxon>
        <taxon>Zingiberales</taxon>
        <taxon>Zingiberaceae</taxon>
        <taxon>Zingiber</taxon>
    </lineage>
</organism>
<keyword evidence="4" id="KW-1185">Reference proteome</keyword>
<keyword evidence="1" id="KW-0677">Repeat</keyword>
<feature type="repeat" description="PPR" evidence="2">
    <location>
        <begin position="446"/>
        <end position="480"/>
    </location>
</feature>
<feature type="repeat" description="PPR" evidence="2">
    <location>
        <begin position="617"/>
        <end position="651"/>
    </location>
</feature>
<dbReference type="FunFam" id="1.25.40.10:FF:000285">
    <property type="entry name" value="Pentatricopeptide repeat-containing protein, chloroplastic"/>
    <property type="match status" value="1"/>
</dbReference>
<sequence>MASLLPHPPILRSLPSSFTAPIKPVKSSTFAINHPPKKPQIHLPQLSSLCEKGLLREAFALVTQFQSESDLPLAPEIYGELLQGCIYDRALPQGQQIHARILKFGSLFHRNEYMKTKLLIFYAKCGCLVVAEEMFRQQCRPNVFSWAAMIGLRCQLGLDEEALVGFVEMLEAACLPDNFVIPNALKACSSLQCIGFGRGIHGYALKMGFGSCVYVLSSLVDFYGKCTILGDAWKVFEEMPERNVITWNAMLVGNAHNGLNLEVLELFHHMRIEGIQPTRVSISCLLSSSANLEALAEGKQGHAVAILMGLELDNILGSSLINFYCKAGLIEDAECLFNRMADRDVVIWNLLVSGYVQDGQIGHALTTCSQMIQENFKFDSVTLTSIISAAAISNDLSLGKVAHSYCIRNNLDSDLAIASSIVDLYGTFGRVDNARRVFDLITDSRDLVMWNTMISAYAHNGLSSEGLNLFYQMQLESVHPNVISWNSLILGFLRNSQVDEALAMFAEMQNNGVHPNIITWTSLIHGLAENGYGREAINLYFQMQTAGIRPNPTSIVGLLLACTNLSSLHNGRMIHGYITRHRLVLSPYIATSLIDMYSKCGSIDLAANVFRMVSHKTLTVYNVLISGYALHGKAKEALTLYDDMCERRITPDGFTFTGLLSACAHAGAFAEGIRILTVMVSVHDQTPQKEHYGCLAALLARHGRIKQVFGALSATSIALDAYTLTSLLTLCKENRDIEFSEDLSGHILDLEPDNVSNYVALANLYARSGRWKEASHVRMLMKQGGMKTNPGCSWIQTGGETHVFTAADQSHPQFADIARALLCLDKQMKNIGCSSSIDKLGQTHVNQGSLCH</sequence>
<protein>
    <recommendedName>
        <fullName evidence="5">Chlororespiratory reduction 21</fullName>
    </recommendedName>
</protein>
<evidence type="ECO:0000256" key="2">
    <source>
        <dbReference type="PROSITE-ProRule" id="PRU00708"/>
    </source>
</evidence>
<dbReference type="Pfam" id="PF13041">
    <property type="entry name" value="PPR_2"/>
    <property type="match status" value="3"/>
</dbReference>
<accession>A0A8J5LCW5</accession>
<dbReference type="Gene3D" id="1.25.40.10">
    <property type="entry name" value="Tetratricopeptide repeat domain"/>
    <property type="match status" value="7"/>
</dbReference>
<dbReference type="FunFam" id="1.25.40.10:FF:000380">
    <property type="entry name" value="Pentatricopeptide repeat-containing protein, chloroplastic"/>
    <property type="match status" value="1"/>
</dbReference>
<reference evidence="3 4" key="1">
    <citation type="submission" date="2020-08" db="EMBL/GenBank/DDBJ databases">
        <title>Plant Genome Project.</title>
        <authorList>
            <person name="Zhang R.-G."/>
        </authorList>
    </citation>
    <scope>NUCLEOTIDE SEQUENCE [LARGE SCALE GENOMIC DNA]</scope>
    <source>
        <tissue evidence="3">Rhizome</tissue>
    </source>
</reference>
<dbReference type="InterPro" id="IPR002885">
    <property type="entry name" value="PPR_rpt"/>
</dbReference>
<evidence type="ECO:0000313" key="4">
    <source>
        <dbReference type="Proteomes" id="UP000734854"/>
    </source>
</evidence>
<feature type="repeat" description="PPR" evidence="2">
    <location>
        <begin position="754"/>
        <end position="788"/>
    </location>
</feature>
<evidence type="ECO:0008006" key="5">
    <source>
        <dbReference type="Google" id="ProtNLM"/>
    </source>
</evidence>
<evidence type="ECO:0000313" key="3">
    <source>
        <dbReference type="EMBL" id="KAG6508477.1"/>
    </source>
</evidence>
<name>A0A8J5LCW5_ZINOF</name>
<dbReference type="PROSITE" id="PS51375">
    <property type="entry name" value="PPR"/>
    <property type="match status" value="8"/>
</dbReference>
<dbReference type="InterPro" id="IPR046848">
    <property type="entry name" value="E_motif"/>
</dbReference>
<dbReference type="PANTHER" id="PTHR47926:SF386">
    <property type="entry name" value="PENTATRICOPEPTIDE REPEAT-CONTAINING PROTEIN"/>
    <property type="match status" value="1"/>
</dbReference>
<evidence type="ECO:0000256" key="1">
    <source>
        <dbReference type="ARBA" id="ARBA00022737"/>
    </source>
</evidence>
<dbReference type="EMBL" id="JACMSC010000009">
    <property type="protein sequence ID" value="KAG6508477.1"/>
    <property type="molecule type" value="Genomic_DNA"/>
</dbReference>
<dbReference type="InterPro" id="IPR011990">
    <property type="entry name" value="TPR-like_helical_dom_sf"/>
</dbReference>
<proteinExistence type="predicted"/>
<dbReference type="FunFam" id="1.25.40.10:FF:000090">
    <property type="entry name" value="Pentatricopeptide repeat-containing protein, chloroplastic"/>
    <property type="match status" value="1"/>
</dbReference>
<gene>
    <name evidence="3" type="ORF">ZIOFF_033851</name>
</gene>
<dbReference type="SUPFAM" id="SSF48452">
    <property type="entry name" value="TPR-like"/>
    <property type="match status" value="1"/>
</dbReference>
<dbReference type="AlphaFoldDB" id="A0A8J5LCW5"/>
<feature type="repeat" description="PPR" evidence="2">
    <location>
        <begin position="142"/>
        <end position="176"/>
    </location>
</feature>